<dbReference type="CTD" id="40054"/>
<dbReference type="Proteomes" id="UP000515158">
    <property type="component" value="Unplaced"/>
</dbReference>
<dbReference type="FunCoup" id="A0A6P8ZJW5">
    <property type="interactions" value="1143"/>
</dbReference>
<feature type="compositionally biased region" description="Polar residues" evidence="12">
    <location>
        <begin position="341"/>
        <end position="360"/>
    </location>
</feature>
<feature type="compositionally biased region" description="Basic and acidic residues" evidence="12">
    <location>
        <begin position="365"/>
        <end position="375"/>
    </location>
</feature>
<dbReference type="CDD" id="cd00577">
    <property type="entry name" value="PCNA"/>
    <property type="match status" value="1"/>
</dbReference>
<evidence type="ECO:0000256" key="4">
    <source>
        <dbReference type="ARBA" id="ARBA00022722"/>
    </source>
</evidence>
<dbReference type="GO" id="GO:0031573">
    <property type="term" value="P:mitotic intra-S DNA damage checkpoint signaling"/>
    <property type="evidence" value="ECO:0007669"/>
    <property type="project" value="TreeGrafter"/>
</dbReference>
<dbReference type="GO" id="GO:0030896">
    <property type="term" value="C:checkpoint clamp complex"/>
    <property type="evidence" value="ECO:0007669"/>
    <property type="project" value="InterPro"/>
</dbReference>
<evidence type="ECO:0000256" key="2">
    <source>
        <dbReference type="ARBA" id="ARBA00008494"/>
    </source>
</evidence>
<proteinExistence type="inferred from homology"/>
<keyword evidence="5" id="KW-0227">DNA damage</keyword>
<evidence type="ECO:0000256" key="10">
    <source>
        <dbReference type="ARBA" id="ARBA00069752"/>
    </source>
</evidence>
<comment type="subcellular location">
    <subcellularLocation>
        <location evidence="1">Nucleus</location>
    </subcellularLocation>
</comment>
<evidence type="ECO:0000256" key="9">
    <source>
        <dbReference type="ARBA" id="ARBA00059283"/>
    </source>
</evidence>
<dbReference type="KEGG" id="tpal:117642224"/>
<evidence type="ECO:0000256" key="6">
    <source>
        <dbReference type="ARBA" id="ARBA00022801"/>
    </source>
</evidence>
<keyword evidence="4" id="KW-0540">Nuclease</keyword>
<sequence>MPRRKSKDKDMIQPSDTNMVCVVPKQNVEILGRALHALARIGDELYLEPMNGGLTFRTVHSNHSVYAEVHFTNQFFSYYNCPVQIRNQTDVDDDTDALKCRINMKAYLSAFRSLPCVRKQVETCLLQIEPTWLMIKFRCHHGLIRTYRLPVIETETLQALYTVDEVPNHLVIGADVFATAVKNFQLSERDITLAVEERTAVLRNYVPGGSDPGGVIRSELKLDSGEFISFTVRQQTSITFCLKAFRAVLFFSEPSNLPLAIKFSSPGNPVVIICDSSTVELRFVLSSLAPEDCDTSRSDSQQLLTPIRSLEGREQQMQLKKTTRSKPPSTLDEAWEGFDSRSATSNRANPKTTSKSSVESSIRPIRNDNQSKERLIAATSQQSTTSTTSSVRAVVGTTTTSTLSRQNQSINTSESFRTEDDADRNNLVIPESDNEEEEDEDDEELVPASPPPPKKARLLFQRCYEPTLHTEDFEGGIVYVPDSDEED</sequence>
<dbReference type="GO" id="GO:0000076">
    <property type="term" value="P:DNA replication checkpoint signaling"/>
    <property type="evidence" value="ECO:0007669"/>
    <property type="project" value="TreeGrafter"/>
</dbReference>
<dbReference type="GO" id="GO:0071479">
    <property type="term" value="P:cellular response to ionizing radiation"/>
    <property type="evidence" value="ECO:0007669"/>
    <property type="project" value="TreeGrafter"/>
</dbReference>
<feature type="compositionally biased region" description="Polar residues" evidence="12">
    <location>
        <begin position="315"/>
        <end position="328"/>
    </location>
</feature>
<dbReference type="SUPFAM" id="SSF55979">
    <property type="entry name" value="DNA clamp"/>
    <property type="match status" value="1"/>
</dbReference>
<dbReference type="FunFam" id="3.70.10.10:FF:000005">
    <property type="entry name" value="Cell cycle checkpoint control protein"/>
    <property type="match status" value="1"/>
</dbReference>
<keyword evidence="13" id="KW-1185">Reference proteome</keyword>
<evidence type="ECO:0000256" key="7">
    <source>
        <dbReference type="ARBA" id="ARBA00022839"/>
    </source>
</evidence>
<protein>
    <recommendedName>
        <fullName evidence="10">Cell cycle checkpoint control protein RAD9A</fullName>
    </recommendedName>
    <alternativeName>
        <fullName evidence="11">DNA repair exonuclease rad9 homolog A</fullName>
    </alternativeName>
</protein>
<feature type="compositionally biased region" description="Low complexity" evidence="12">
    <location>
        <begin position="377"/>
        <end position="406"/>
    </location>
</feature>
<dbReference type="RefSeq" id="XP_034236064.1">
    <property type="nucleotide sequence ID" value="XM_034380173.1"/>
</dbReference>
<keyword evidence="6" id="KW-0378">Hydrolase</keyword>
<keyword evidence="7" id="KW-0269">Exonuclease</keyword>
<dbReference type="PANTHER" id="PTHR15237:SF0">
    <property type="entry name" value="CELL CYCLE CHECKPOINT CONTROL PROTEIN"/>
    <property type="match status" value="1"/>
</dbReference>
<gene>
    <name evidence="14" type="primary">LOC117642224</name>
</gene>
<evidence type="ECO:0000256" key="5">
    <source>
        <dbReference type="ARBA" id="ARBA00022763"/>
    </source>
</evidence>
<keyword evidence="8" id="KW-0539">Nucleus</keyword>
<evidence type="ECO:0000256" key="3">
    <source>
        <dbReference type="ARBA" id="ARBA00022553"/>
    </source>
</evidence>
<evidence type="ECO:0000256" key="1">
    <source>
        <dbReference type="ARBA" id="ARBA00004123"/>
    </source>
</evidence>
<feature type="compositionally biased region" description="Acidic residues" evidence="12">
    <location>
        <begin position="432"/>
        <end position="445"/>
    </location>
</feature>
<dbReference type="InParanoid" id="A0A6P8ZJW5"/>
<dbReference type="GO" id="GO:0004527">
    <property type="term" value="F:exonuclease activity"/>
    <property type="evidence" value="ECO:0007669"/>
    <property type="project" value="UniProtKB-KW"/>
</dbReference>
<comment type="function">
    <text evidence="9">Component of the 9-1-1 cell-cycle checkpoint response complex that plays a major role in DNA repair. The 9-1-1 complex is recruited to DNA lesion upon damage by the RAD17-replication factor C (RFC) clamp loader complex. Acts then as a sliding clamp platform on DNA for several proteins involved in long-patch base excision repair (LP-BER). The 9-1-1 complex stimulates DNA polymerase beta (POLB) activity by increasing its affinity for the 3'-OH end of the primer-template and stabilizes POLB to those sites where LP-BER proceeds; endonuclease FEN1 cleavage activity on substrates with double, nick, or gap flaps of distinct sequences and lengths; and DNA ligase I (LIG1) on long-patch base excision repair substrates. The 9-1-1 complex is necessary for the recruitment of RHNO1 to sites of double-stranded breaks (DSB) occurring during the S phase. RAD9A possesses 3'-&gt;5' double stranded DNA exonuclease activity.</text>
</comment>
<dbReference type="Gene3D" id="3.70.10.10">
    <property type="match status" value="1"/>
</dbReference>
<evidence type="ECO:0000313" key="14">
    <source>
        <dbReference type="RefSeq" id="XP_034236064.1"/>
    </source>
</evidence>
<dbReference type="GO" id="GO:0006281">
    <property type="term" value="P:DNA repair"/>
    <property type="evidence" value="ECO:0007669"/>
    <property type="project" value="TreeGrafter"/>
</dbReference>
<dbReference type="OrthoDB" id="60092at2759"/>
<feature type="region of interest" description="Disordered" evidence="12">
    <location>
        <begin position="315"/>
        <end position="454"/>
    </location>
</feature>
<organism evidence="14">
    <name type="scientific">Thrips palmi</name>
    <name type="common">Melon thrips</name>
    <dbReference type="NCBI Taxonomy" id="161013"/>
    <lineage>
        <taxon>Eukaryota</taxon>
        <taxon>Metazoa</taxon>
        <taxon>Ecdysozoa</taxon>
        <taxon>Arthropoda</taxon>
        <taxon>Hexapoda</taxon>
        <taxon>Insecta</taxon>
        <taxon>Pterygota</taxon>
        <taxon>Neoptera</taxon>
        <taxon>Paraneoptera</taxon>
        <taxon>Thysanoptera</taxon>
        <taxon>Terebrantia</taxon>
        <taxon>Thripoidea</taxon>
        <taxon>Thripidae</taxon>
        <taxon>Thrips</taxon>
    </lineage>
</organism>
<dbReference type="InterPro" id="IPR046938">
    <property type="entry name" value="DNA_clamp_sf"/>
</dbReference>
<evidence type="ECO:0000313" key="13">
    <source>
        <dbReference type="Proteomes" id="UP000515158"/>
    </source>
</evidence>
<dbReference type="PANTHER" id="PTHR15237">
    <property type="entry name" value="DNA REPAIR PROTEIN RAD9"/>
    <property type="match status" value="1"/>
</dbReference>
<reference evidence="14" key="1">
    <citation type="submission" date="2025-08" db="UniProtKB">
        <authorList>
            <consortium name="RefSeq"/>
        </authorList>
    </citation>
    <scope>IDENTIFICATION</scope>
    <source>
        <tissue evidence="14">Total insect</tissue>
    </source>
</reference>
<comment type="similarity">
    <text evidence="2">Belongs to the rad9 family.</text>
</comment>
<evidence type="ECO:0000256" key="8">
    <source>
        <dbReference type="ARBA" id="ARBA00023242"/>
    </source>
</evidence>
<dbReference type="InterPro" id="IPR007268">
    <property type="entry name" value="Rad9/Ddc1"/>
</dbReference>
<accession>A0A6P8ZJW5</accession>
<keyword evidence="3" id="KW-0597">Phosphoprotein</keyword>
<name>A0A6P8ZJW5_THRPL</name>
<evidence type="ECO:0000256" key="12">
    <source>
        <dbReference type="SAM" id="MobiDB-lite"/>
    </source>
</evidence>
<dbReference type="Pfam" id="PF04139">
    <property type="entry name" value="Rad9"/>
    <property type="match status" value="1"/>
</dbReference>
<dbReference type="AlphaFoldDB" id="A0A6P8ZJW5"/>
<dbReference type="GeneID" id="117642224"/>
<evidence type="ECO:0000256" key="11">
    <source>
        <dbReference type="ARBA" id="ARBA00079896"/>
    </source>
</evidence>